<sequence length="102" mass="11224">MTPSVAQIRRRLRRPPPPLRFRLTRLYVRLVNAAIVGAIGWGVAFKGLQKTGQLGVSEWTALWLSVLAAVVLLKVLLAFGPVFAGRDRAFWVLSSPVGRAAF</sequence>
<proteinExistence type="predicted"/>
<feature type="transmembrane region" description="Helical" evidence="1">
    <location>
        <begin position="60"/>
        <end position="84"/>
    </location>
</feature>
<dbReference type="RefSeq" id="WP_167977820.1">
    <property type="nucleotide sequence ID" value="NZ_VSRL01000158.1"/>
</dbReference>
<dbReference type="EMBL" id="VSRL01000158">
    <property type="protein sequence ID" value="NKE61169.1"/>
    <property type="molecule type" value="Genomic_DNA"/>
</dbReference>
<dbReference type="Proteomes" id="UP001515943">
    <property type="component" value="Unassembled WGS sequence"/>
</dbReference>
<accession>A0ABX1FQ93</accession>
<evidence type="ECO:0000313" key="3">
    <source>
        <dbReference type="Proteomes" id="UP001515943"/>
    </source>
</evidence>
<reference evidence="2 3" key="1">
    <citation type="submission" date="2019-08" db="EMBL/GenBank/DDBJ databases">
        <title>Lentzea from Indian Himalayas.</title>
        <authorList>
            <person name="Mandal S."/>
            <person name="Mallick Gupta A."/>
            <person name="Maiti P.K."/>
            <person name="Sarkar J."/>
            <person name="Mandal S."/>
        </authorList>
    </citation>
    <scope>NUCLEOTIDE SEQUENCE [LARGE SCALE GENOMIC DNA]</scope>
    <source>
        <strain evidence="2 3">PSKA42</strain>
    </source>
</reference>
<protein>
    <submittedName>
        <fullName evidence="2">Uncharacterized protein</fullName>
    </submittedName>
</protein>
<keyword evidence="1" id="KW-1133">Transmembrane helix</keyword>
<organism evidence="2 3">
    <name type="scientific">Lentzea indica</name>
    <dbReference type="NCBI Taxonomy" id="2604800"/>
    <lineage>
        <taxon>Bacteria</taxon>
        <taxon>Bacillati</taxon>
        <taxon>Actinomycetota</taxon>
        <taxon>Actinomycetes</taxon>
        <taxon>Pseudonocardiales</taxon>
        <taxon>Pseudonocardiaceae</taxon>
        <taxon>Lentzea</taxon>
    </lineage>
</organism>
<evidence type="ECO:0000313" key="2">
    <source>
        <dbReference type="EMBL" id="NKE61169.1"/>
    </source>
</evidence>
<gene>
    <name evidence="2" type="ORF">FXN61_32115</name>
</gene>
<keyword evidence="3" id="KW-1185">Reference proteome</keyword>
<name>A0ABX1FQ93_9PSEU</name>
<comment type="caution">
    <text evidence="2">The sequence shown here is derived from an EMBL/GenBank/DDBJ whole genome shotgun (WGS) entry which is preliminary data.</text>
</comment>
<evidence type="ECO:0000256" key="1">
    <source>
        <dbReference type="SAM" id="Phobius"/>
    </source>
</evidence>
<keyword evidence="1" id="KW-0812">Transmembrane</keyword>
<keyword evidence="1" id="KW-0472">Membrane</keyword>
<feature type="transmembrane region" description="Helical" evidence="1">
    <location>
        <begin position="26"/>
        <end position="48"/>
    </location>
</feature>